<dbReference type="Proteomes" id="UP001216253">
    <property type="component" value="Unassembled WGS sequence"/>
</dbReference>
<dbReference type="EMBL" id="JARESE010000015">
    <property type="protein sequence ID" value="MDE8651189.1"/>
    <property type="molecule type" value="Genomic_DNA"/>
</dbReference>
<keyword evidence="3" id="KW-1185">Reference proteome</keyword>
<evidence type="ECO:0000313" key="3">
    <source>
        <dbReference type="Proteomes" id="UP001216253"/>
    </source>
</evidence>
<name>A0ABT5WMB2_9SPHN</name>
<evidence type="ECO:0000313" key="2">
    <source>
        <dbReference type="EMBL" id="MDE8651189.1"/>
    </source>
</evidence>
<feature type="transmembrane region" description="Helical" evidence="1">
    <location>
        <begin position="129"/>
        <end position="153"/>
    </location>
</feature>
<reference evidence="2 3" key="1">
    <citation type="submission" date="2023-03" db="EMBL/GenBank/DDBJ databases">
        <title>NovoSphingobium album sp. nov. isolated from polycyclic aromatic hydrocarbons- and heavy-metal polluted soil.</title>
        <authorList>
            <person name="Liu Z."/>
            <person name="Wang K."/>
        </authorList>
    </citation>
    <scope>NUCLEOTIDE SEQUENCE [LARGE SCALE GENOMIC DNA]</scope>
    <source>
        <strain evidence="2 3">H3SJ31-1</strain>
    </source>
</reference>
<proteinExistence type="predicted"/>
<evidence type="ECO:0000256" key="1">
    <source>
        <dbReference type="SAM" id="Phobius"/>
    </source>
</evidence>
<dbReference type="Pfam" id="PF03929">
    <property type="entry name" value="PepSY_TM"/>
    <property type="match status" value="1"/>
</dbReference>
<gene>
    <name evidence="2" type="ORF">PYV00_05590</name>
</gene>
<dbReference type="InterPro" id="IPR005625">
    <property type="entry name" value="PepSY-ass_TM"/>
</dbReference>
<comment type="caution">
    <text evidence="2">The sequence shown here is derived from an EMBL/GenBank/DDBJ whole genome shotgun (WGS) entry which is preliminary data.</text>
</comment>
<keyword evidence="1" id="KW-0472">Membrane</keyword>
<organism evidence="2 3">
    <name type="scientific">Novosphingobium album</name>
    <name type="common">ex Liu et al. 2023</name>
    <dbReference type="NCBI Taxonomy" id="3031130"/>
    <lineage>
        <taxon>Bacteria</taxon>
        <taxon>Pseudomonadati</taxon>
        <taxon>Pseudomonadota</taxon>
        <taxon>Alphaproteobacteria</taxon>
        <taxon>Sphingomonadales</taxon>
        <taxon>Sphingomonadaceae</taxon>
        <taxon>Novosphingobium</taxon>
    </lineage>
</organism>
<keyword evidence="1" id="KW-0812">Transmembrane</keyword>
<sequence length="163" mass="18360">MRLVHHWTSLAVLLTGGLVAVTGVLLLLKKDVDWLQPPVEAASRTGAAQVRVDALFNAASNAAPQPLSWSEIDRIDVRPVDGIAKVITEDALEYQVDLHTLEVLNIDHRGADIVEKIHDGTFFASWVKYYLMLPSGIALLILWLTGVYLFFLTQFQKWRNKRR</sequence>
<keyword evidence="1" id="KW-1133">Transmembrane helix</keyword>
<protein>
    <submittedName>
        <fullName evidence="2">PepSY domain-containing protein</fullName>
    </submittedName>
</protein>
<feature type="transmembrane region" description="Helical" evidence="1">
    <location>
        <begin position="7"/>
        <end position="28"/>
    </location>
</feature>
<dbReference type="RefSeq" id="WP_275227288.1">
    <property type="nucleotide sequence ID" value="NZ_JARESE010000015.1"/>
</dbReference>
<accession>A0ABT5WMB2</accession>